<evidence type="ECO:0000313" key="2">
    <source>
        <dbReference type="Proteomes" id="UP000024635"/>
    </source>
</evidence>
<name>A0A016WBT1_9BILA</name>
<reference evidence="2" key="1">
    <citation type="journal article" date="2015" name="Nat. Genet.">
        <title>The genome and transcriptome of the zoonotic hookworm Ancylostoma ceylanicum identify infection-specific gene families.</title>
        <authorList>
            <person name="Schwarz E.M."/>
            <person name="Hu Y."/>
            <person name="Antoshechkin I."/>
            <person name="Miller M.M."/>
            <person name="Sternberg P.W."/>
            <person name="Aroian R.V."/>
        </authorList>
    </citation>
    <scope>NUCLEOTIDE SEQUENCE</scope>
    <source>
        <strain evidence="2">HY135</strain>
    </source>
</reference>
<keyword evidence="2" id="KW-1185">Reference proteome</keyword>
<proteinExistence type="predicted"/>
<organism evidence="1 2">
    <name type="scientific">Ancylostoma ceylanicum</name>
    <dbReference type="NCBI Taxonomy" id="53326"/>
    <lineage>
        <taxon>Eukaryota</taxon>
        <taxon>Metazoa</taxon>
        <taxon>Ecdysozoa</taxon>
        <taxon>Nematoda</taxon>
        <taxon>Chromadorea</taxon>
        <taxon>Rhabditida</taxon>
        <taxon>Rhabditina</taxon>
        <taxon>Rhabditomorpha</taxon>
        <taxon>Strongyloidea</taxon>
        <taxon>Ancylostomatidae</taxon>
        <taxon>Ancylostomatinae</taxon>
        <taxon>Ancylostoma</taxon>
    </lineage>
</organism>
<dbReference type="AlphaFoldDB" id="A0A016WBT1"/>
<dbReference type="EMBL" id="JARK01000405">
    <property type="protein sequence ID" value="EYC37309.1"/>
    <property type="molecule type" value="Genomic_DNA"/>
</dbReference>
<accession>A0A016WBT1</accession>
<gene>
    <name evidence="1" type="primary">Acey_s0805.g2438</name>
    <name evidence="1" type="ORF">Y032_0805g2438</name>
</gene>
<dbReference type="Proteomes" id="UP000024635">
    <property type="component" value="Unassembled WGS sequence"/>
</dbReference>
<evidence type="ECO:0000313" key="1">
    <source>
        <dbReference type="EMBL" id="EYC37309.1"/>
    </source>
</evidence>
<protein>
    <submittedName>
        <fullName evidence="1">Uncharacterized protein</fullName>
    </submittedName>
</protein>
<comment type="caution">
    <text evidence="1">The sequence shown here is derived from an EMBL/GenBank/DDBJ whole genome shotgun (WGS) entry which is preliminary data.</text>
</comment>
<sequence>MLSSLDKTYCPSDSSLWFVRLRRWLPFLPSSPADLKKLVYVLVATALGSFPVLLNSTDMLLLLSLLSYVDPLNAINACLLDGLNPGRQIVCDQIFSFNQVSLQYNVPNLVSTALPFPIDGPGITMADAISGALPSDRNQCLSIECACGFIQGANYDGSRCNLPDGSVMGQVQRREFRTLSPAERAL</sequence>
<dbReference type="OrthoDB" id="6132182at2759"/>